<feature type="transmembrane region" description="Helical" evidence="1">
    <location>
        <begin position="34"/>
        <end position="54"/>
    </location>
</feature>
<evidence type="ECO:0000313" key="4">
    <source>
        <dbReference type="EMBL" id="CAB4697173.1"/>
    </source>
</evidence>
<sequence length="672" mass="71603">MSGDRRRLDIQGLRGIAVLLVVLYHAGLHVPGGFSGVDVFFVISGFVITATLLTDLESLGRIRLGRFYGRRIKRLLPALAVMVVVVDLLALVANPVASLHASAITGLTTSFFAANAQLYLLGNGYFDFKATIDPFLHTWSLAVEEQFYFVFPAAIAVAWGVGRRRLSSPNVAGIVVAAITVASFALAVELSAGHLLTDAHRPQQFAFYSSLTRAWEFGVGALLAFARVAIARIPGRAASVLSLAGAAAVIYGAFHLKTGTPPSYVTLYPVLGSAAMIAAGVGGVARSPVNTGLSTAPLRWIGDRSYSWYLWHWPFVVFATALFPGIGIAPPLAAALALLPAALSYTWVENPIRRSSSIAGRRIATLAFACIAVPAVFSLMLLGANSLLSRTHGVSQWRASQTPHVDVVNGCHDNVPLGADTPTTCTWHVPASRGTVVLVGDSNASQFSEAVIDASQRQKLNVTDSTFYSCPFVLIRVINDSGAEKPCTDFVQQSLRWIEKTRPNLVVIAARTDRYIETSSGPGRYSFGLYGGQPTYDRGEKARLYTVGLSAVLRRLDAAGIPSIVVIPIPRIPTQVATCAMVLAVTNNCAQSVSRASSDRELAVAHAALAAAVSQSKLGHLLDVTEVFCSATRCSGTAGGLLLYRDDEHLTTTGSLKTTEAFFKAFIANTRP</sequence>
<feature type="transmembrane region" description="Helical" evidence="1">
    <location>
        <begin position="237"/>
        <end position="254"/>
    </location>
</feature>
<dbReference type="GO" id="GO:0016020">
    <property type="term" value="C:membrane"/>
    <property type="evidence" value="ECO:0007669"/>
    <property type="project" value="TreeGrafter"/>
</dbReference>
<dbReference type="PANTHER" id="PTHR23028">
    <property type="entry name" value="ACETYLTRANSFERASE"/>
    <property type="match status" value="1"/>
</dbReference>
<evidence type="ECO:0000259" key="2">
    <source>
        <dbReference type="Pfam" id="PF01757"/>
    </source>
</evidence>
<dbReference type="AlphaFoldDB" id="A0A6J6PJZ1"/>
<feature type="transmembrane region" description="Helical" evidence="1">
    <location>
        <begin position="266"/>
        <end position="285"/>
    </location>
</feature>
<feature type="transmembrane region" description="Helical" evidence="1">
    <location>
        <begin position="146"/>
        <end position="162"/>
    </location>
</feature>
<feature type="transmembrane region" description="Helical" evidence="1">
    <location>
        <begin position="364"/>
        <end position="388"/>
    </location>
</feature>
<evidence type="ECO:0000259" key="3">
    <source>
        <dbReference type="Pfam" id="PF19040"/>
    </source>
</evidence>
<dbReference type="Pfam" id="PF01757">
    <property type="entry name" value="Acyl_transf_3"/>
    <property type="match status" value="1"/>
</dbReference>
<feature type="domain" description="SGNH" evidence="3">
    <location>
        <begin position="423"/>
        <end position="662"/>
    </location>
</feature>
<name>A0A6J6PJZ1_9ZZZZ</name>
<dbReference type="Pfam" id="PF19040">
    <property type="entry name" value="SGNH"/>
    <property type="match status" value="1"/>
</dbReference>
<dbReference type="GO" id="GO:0016747">
    <property type="term" value="F:acyltransferase activity, transferring groups other than amino-acyl groups"/>
    <property type="evidence" value="ECO:0007669"/>
    <property type="project" value="InterPro"/>
</dbReference>
<reference evidence="4" key="1">
    <citation type="submission" date="2020-05" db="EMBL/GenBank/DDBJ databases">
        <authorList>
            <person name="Chiriac C."/>
            <person name="Salcher M."/>
            <person name="Ghai R."/>
            <person name="Kavagutti S V."/>
        </authorList>
    </citation>
    <scope>NUCLEOTIDE SEQUENCE</scope>
</reference>
<feature type="transmembrane region" description="Helical" evidence="1">
    <location>
        <begin position="205"/>
        <end position="225"/>
    </location>
</feature>
<proteinExistence type="predicted"/>
<dbReference type="InterPro" id="IPR050879">
    <property type="entry name" value="Acyltransferase_3"/>
</dbReference>
<keyword evidence="1" id="KW-1133">Transmembrane helix</keyword>
<keyword evidence="1" id="KW-0472">Membrane</keyword>
<keyword evidence="1" id="KW-0812">Transmembrane</keyword>
<feature type="transmembrane region" description="Helical" evidence="1">
    <location>
        <begin position="75"/>
        <end position="93"/>
    </location>
</feature>
<dbReference type="InterPro" id="IPR043968">
    <property type="entry name" value="SGNH"/>
</dbReference>
<evidence type="ECO:0000256" key="1">
    <source>
        <dbReference type="SAM" id="Phobius"/>
    </source>
</evidence>
<dbReference type="EMBL" id="CAEZXP010000002">
    <property type="protein sequence ID" value="CAB4697173.1"/>
    <property type="molecule type" value="Genomic_DNA"/>
</dbReference>
<feature type="transmembrane region" description="Helical" evidence="1">
    <location>
        <begin position="12"/>
        <end position="28"/>
    </location>
</feature>
<dbReference type="GO" id="GO:0009103">
    <property type="term" value="P:lipopolysaccharide biosynthetic process"/>
    <property type="evidence" value="ECO:0007669"/>
    <property type="project" value="TreeGrafter"/>
</dbReference>
<gene>
    <name evidence="4" type="ORF">UFOPK2399_01106</name>
</gene>
<feature type="transmembrane region" description="Helical" evidence="1">
    <location>
        <begin position="332"/>
        <end position="352"/>
    </location>
</feature>
<protein>
    <submittedName>
        <fullName evidence="4">Unannotated protein</fullName>
    </submittedName>
</protein>
<feature type="domain" description="Acyltransferase 3" evidence="2">
    <location>
        <begin position="9"/>
        <end position="343"/>
    </location>
</feature>
<dbReference type="PANTHER" id="PTHR23028:SF53">
    <property type="entry name" value="ACYL_TRANSF_3 DOMAIN-CONTAINING PROTEIN"/>
    <property type="match status" value="1"/>
</dbReference>
<organism evidence="4">
    <name type="scientific">freshwater metagenome</name>
    <dbReference type="NCBI Taxonomy" id="449393"/>
    <lineage>
        <taxon>unclassified sequences</taxon>
        <taxon>metagenomes</taxon>
        <taxon>ecological metagenomes</taxon>
    </lineage>
</organism>
<dbReference type="InterPro" id="IPR002656">
    <property type="entry name" value="Acyl_transf_3_dom"/>
</dbReference>
<feature type="transmembrane region" description="Helical" evidence="1">
    <location>
        <begin position="174"/>
        <end position="193"/>
    </location>
</feature>
<feature type="transmembrane region" description="Helical" evidence="1">
    <location>
        <begin position="306"/>
        <end position="326"/>
    </location>
</feature>
<accession>A0A6J6PJZ1</accession>